<evidence type="ECO:0000313" key="2">
    <source>
        <dbReference type="Proteomes" id="UP001371218"/>
    </source>
</evidence>
<proteinExistence type="predicted"/>
<dbReference type="RefSeq" id="WP_341428649.1">
    <property type="nucleotide sequence ID" value="NZ_JBBUTG010000026.1"/>
</dbReference>
<keyword evidence="2" id="KW-1185">Reference proteome</keyword>
<gene>
    <name evidence="1" type="ORF">AACH06_25625</name>
</gene>
<reference evidence="1 2" key="1">
    <citation type="submission" date="2024-04" db="EMBL/GenBank/DDBJ databases">
        <title>Novel species of the genus Ideonella isolated from streams.</title>
        <authorList>
            <person name="Lu H."/>
        </authorList>
    </citation>
    <scope>NUCLEOTIDE SEQUENCE [LARGE SCALE GENOMIC DNA]</scope>
    <source>
        <strain evidence="1 2">DXS29W</strain>
    </source>
</reference>
<dbReference type="Proteomes" id="UP001371218">
    <property type="component" value="Unassembled WGS sequence"/>
</dbReference>
<sequence>MDDPESDCQDKLASTLQDWLTSDTFCASSLVGMRALVAQMLDTTPETVSRGQEPNGQWLRRLHGALLRDLSAPERRTCVRRSLEFIGLAAGREPYVLGAARWQRIRVLIDQVCSPDNGNQAAAARSVGPQTPGATLEWASLAITESLCGLLSPQRTRLVPSNLASLGQALDELRAATNLPPHTQRSAPDDIGLQAASAMDYSEMSADILQRLPEVVLASLGLLDGAGLQLLGPVNWMKVSNAVAMFRRAHSPLRSRPPAGRWWRTALERLRHCLTTASIATTYRR</sequence>
<comment type="caution">
    <text evidence="1">The sequence shown here is derived from an EMBL/GenBank/DDBJ whole genome shotgun (WGS) entry which is preliminary data.</text>
</comment>
<name>A0ABU9BWH3_9BURK</name>
<dbReference type="EMBL" id="JBBUTG010000026">
    <property type="protein sequence ID" value="MEK8034221.1"/>
    <property type="molecule type" value="Genomic_DNA"/>
</dbReference>
<evidence type="ECO:0000313" key="1">
    <source>
        <dbReference type="EMBL" id="MEK8034221.1"/>
    </source>
</evidence>
<accession>A0ABU9BWH3</accession>
<protein>
    <submittedName>
        <fullName evidence="1">Uncharacterized protein</fullName>
    </submittedName>
</protein>
<organism evidence="1 2">
    <name type="scientific">Ideonella lacteola</name>
    <dbReference type="NCBI Taxonomy" id="2984193"/>
    <lineage>
        <taxon>Bacteria</taxon>
        <taxon>Pseudomonadati</taxon>
        <taxon>Pseudomonadota</taxon>
        <taxon>Betaproteobacteria</taxon>
        <taxon>Burkholderiales</taxon>
        <taxon>Sphaerotilaceae</taxon>
        <taxon>Ideonella</taxon>
    </lineage>
</organism>